<name>A0AAU9CHL8_9BACT</name>
<dbReference type="InterPro" id="IPR005152">
    <property type="entry name" value="Lipase_secreted"/>
</dbReference>
<dbReference type="GO" id="GO:0004806">
    <property type="term" value="F:triacylglycerol lipase activity"/>
    <property type="evidence" value="ECO:0007669"/>
    <property type="project" value="InterPro"/>
</dbReference>
<proteinExistence type="predicted"/>
<dbReference type="Gene3D" id="3.40.50.1820">
    <property type="entry name" value="alpha/beta hydrolase"/>
    <property type="match status" value="1"/>
</dbReference>
<dbReference type="Proteomes" id="UP001348817">
    <property type="component" value="Chromosome"/>
</dbReference>
<dbReference type="PANTHER" id="PTHR34853">
    <property type="match status" value="1"/>
</dbReference>
<dbReference type="SUPFAM" id="SSF53474">
    <property type="entry name" value="alpha/beta-Hydrolases"/>
    <property type="match status" value="1"/>
</dbReference>
<accession>A0AAU9CHL8</accession>
<dbReference type="RefSeq" id="WP_338391135.1">
    <property type="nucleotide sequence ID" value="NZ_AP025314.1"/>
</dbReference>
<evidence type="ECO:0008006" key="3">
    <source>
        <dbReference type="Google" id="ProtNLM"/>
    </source>
</evidence>
<organism evidence="1 2">
    <name type="scientific">Fulvitalea axinellae</name>
    <dbReference type="NCBI Taxonomy" id="1182444"/>
    <lineage>
        <taxon>Bacteria</taxon>
        <taxon>Pseudomonadati</taxon>
        <taxon>Bacteroidota</taxon>
        <taxon>Cytophagia</taxon>
        <taxon>Cytophagales</taxon>
        <taxon>Persicobacteraceae</taxon>
        <taxon>Fulvitalea</taxon>
    </lineage>
</organism>
<sequence length="390" mass="43937">MIKILHRLLAPSYTQDTSLSNSLSGDIGHRATIKARYSRTGLKLLLNLSSMRRLKKFVGNGIRIYRLEYPTTYKGHKVTASGLVCIPEKQTPSAIICALRSTILAHKLAPSEVRPFYGLELYAAAGYITFIPDMLGFGSSKHLISPYHNHEHAASTVIDMIKAGLGFLNSQQFHFKKDLYIMGYSEGGYSALATQRALEHRPIQGLKLKAVAAGAGAYNIPETMSLIFDKHGHSNPSLIAYMLYAYKHMYEWNHSFEQIFKAPYSNLVHKAFNGQRSIDQANELLHTRFDRLFHNDFLTLLKNPKLADFSHSFVQNSLHDWLPLTPVKLYHSKADQTIPYTDSVSTYETMKLNGARNLSLNFTKPLTHGEAVFDMAEETFAWFGAIDNAM</sequence>
<evidence type="ECO:0000313" key="1">
    <source>
        <dbReference type="EMBL" id="BDD09538.1"/>
    </source>
</evidence>
<keyword evidence="2" id="KW-1185">Reference proteome</keyword>
<dbReference type="Pfam" id="PF03583">
    <property type="entry name" value="LIP"/>
    <property type="match status" value="1"/>
</dbReference>
<dbReference type="GO" id="GO:0016042">
    <property type="term" value="P:lipid catabolic process"/>
    <property type="evidence" value="ECO:0007669"/>
    <property type="project" value="InterPro"/>
</dbReference>
<dbReference type="PIRSF" id="PIRSF029171">
    <property type="entry name" value="Esterase_LipA"/>
    <property type="match status" value="1"/>
</dbReference>
<dbReference type="AlphaFoldDB" id="A0AAU9CHL8"/>
<dbReference type="PANTHER" id="PTHR34853:SF1">
    <property type="entry name" value="LIPASE 5"/>
    <property type="match status" value="1"/>
</dbReference>
<reference evidence="1 2" key="1">
    <citation type="submission" date="2021-12" db="EMBL/GenBank/DDBJ databases">
        <title>Genome sequencing of bacteria with rrn-lacking chromosome and rrn-plasmid.</title>
        <authorList>
            <person name="Anda M."/>
            <person name="Iwasaki W."/>
        </authorList>
    </citation>
    <scope>NUCLEOTIDE SEQUENCE [LARGE SCALE GENOMIC DNA]</scope>
    <source>
        <strain evidence="1 2">DSM 100852</strain>
    </source>
</reference>
<gene>
    <name evidence="1" type="ORF">FUAX_19700</name>
</gene>
<dbReference type="KEGG" id="fax:FUAX_19700"/>
<dbReference type="Gene3D" id="1.10.260.160">
    <property type="match status" value="1"/>
</dbReference>
<dbReference type="InterPro" id="IPR029058">
    <property type="entry name" value="AB_hydrolase_fold"/>
</dbReference>
<dbReference type="EMBL" id="AP025314">
    <property type="protein sequence ID" value="BDD09538.1"/>
    <property type="molecule type" value="Genomic_DNA"/>
</dbReference>
<protein>
    <recommendedName>
        <fullName evidence="3">Secretory lipase</fullName>
    </recommendedName>
</protein>
<evidence type="ECO:0000313" key="2">
    <source>
        <dbReference type="Proteomes" id="UP001348817"/>
    </source>
</evidence>